<evidence type="ECO:0000256" key="9">
    <source>
        <dbReference type="ARBA" id="ARBA00023014"/>
    </source>
</evidence>
<keyword evidence="11" id="KW-1133">Transmembrane helix</keyword>
<keyword evidence="8 11" id="KW-0408">Iron</keyword>
<evidence type="ECO:0000256" key="4">
    <source>
        <dbReference type="ARBA" id="ARBA00022679"/>
    </source>
</evidence>
<comment type="similarity">
    <text evidence="2 11">Belongs to the methylthiotransferase family. CDKAL1 subfamily.</text>
</comment>
<evidence type="ECO:0000256" key="3">
    <source>
        <dbReference type="ARBA" id="ARBA00022485"/>
    </source>
</evidence>
<evidence type="ECO:0000259" key="13">
    <source>
        <dbReference type="PROSITE" id="PS51449"/>
    </source>
</evidence>
<evidence type="ECO:0000256" key="1">
    <source>
        <dbReference type="ARBA" id="ARBA00002399"/>
    </source>
</evidence>
<keyword evidence="7 11" id="KW-0479">Metal-binding</keyword>
<dbReference type="InterPro" id="IPR013848">
    <property type="entry name" value="Methylthiotransferase_N"/>
</dbReference>
<dbReference type="EC" id="2.8.4.5" evidence="11"/>
<dbReference type="PROSITE" id="PS51449">
    <property type="entry name" value="MTTASE_N"/>
    <property type="match status" value="1"/>
</dbReference>
<dbReference type="SFLD" id="SFLDG01082">
    <property type="entry name" value="B12-binding_domain_containing"/>
    <property type="match status" value="1"/>
</dbReference>
<keyword evidence="6 11" id="KW-0819">tRNA processing</keyword>
<evidence type="ECO:0000259" key="14">
    <source>
        <dbReference type="PROSITE" id="PS51918"/>
    </source>
</evidence>
<dbReference type="PANTHER" id="PTHR11918:SF45">
    <property type="entry name" value="THREONYLCARBAMOYLADENOSINE TRNA METHYLTHIOTRANSFERASE"/>
    <property type="match status" value="1"/>
</dbReference>
<keyword evidence="11" id="KW-0812">Transmembrane</keyword>
<evidence type="ECO:0000256" key="5">
    <source>
        <dbReference type="ARBA" id="ARBA00022691"/>
    </source>
</evidence>
<dbReference type="NCBIfam" id="TIGR01578">
    <property type="entry name" value="MiaB-like-B"/>
    <property type="match status" value="1"/>
</dbReference>
<proteinExistence type="inferred from homology"/>
<dbReference type="FunFam" id="3.80.30.20:FF:000002">
    <property type="entry name" value="threonylcarbamoyladenosine tRNA methylthiotransferase isoform X2"/>
    <property type="match status" value="1"/>
</dbReference>
<dbReference type="InterPro" id="IPR058240">
    <property type="entry name" value="rSAM_sf"/>
</dbReference>
<dbReference type="InterPro" id="IPR006466">
    <property type="entry name" value="MiaB-like_arc_euk"/>
</dbReference>
<dbReference type="FunFam" id="3.40.50.12160:FF:000009">
    <property type="entry name" value="threonylcarbamoyladenosine tRNA methylthiotransferase"/>
    <property type="match status" value="1"/>
</dbReference>
<dbReference type="InterPro" id="IPR020612">
    <property type="entry name" value="Methylthiotransferase_CS"/>
</dbReference>
<organism evidence="15">
    <name type="scientific">Notodromas monacha</name>
    <dbReference type="NCBI Taxonomy" id="399045"/>
    <lineage>
        <taxon>Eukaryota</taxon>
        <taxon>Metazoa</taxon>
        <taxon>Ecdysozoa</taxon>
        <taxon>Arthropoda</taxon>
        <taxon>Crustacea</taxon>
        <taxon>Oligostraca</taxon>
        <taxon>Ostracoda</taxon>
        <taxon>Podocopa</taxon>
        <taxon>Podocopida</taxon>
        <taxon>Cypridocopina</taxon>
        <taxon>Cypridoidea</taxon>
        <taxon>Cyprididae</taxon>
        <taxon>Notodromas</taxon>
    </lineage>
</organism>
<dbReference type="InterPro" id="IPR007197">
    <property type="entry name" value="rSAM"/>
</dbReference>
<dbReference type="Gene3D" id="3.40.50.12160">
    <property type="entry name" value="Methylthiotransferase, N-terminal domain"/>
    <property type="match status" value="1"/>
</dbReference>
<dbReference type="PANTHER" id="PTHR11918">
    <property type="entry name" value="RADICAL SAM PROTEINS"/>
    <property type="match status" value="1"/>
</dbReference>
<dbReference type="InterPro" id="IPR006638">
    <property type="entry name" value="Elp3/MiaA/NifB-like_rSAM"/>
</dbReference>
<keyword evidence="11" id="KW-0472">Membrane</keyword>
<keyword evidence="5 11" id="KW-0949">S-adenosyl-L-methionine</keyword>
<evidence type="ECO:0000259" key="12">
    <source>
        <dbReference type="PROSITE" id="PS50926"/>
    </source>
</evidence>
<dbReference type="InterPro" id="IPR005839">
    <property type="entry name" value="Methylthiotransferase"/>
</dbReference>
<dbReference type="AlphaFoldDB" id="A0A7R9GEA4"/>
<dbReference type="EMBL" id="CAJPEX010000976">
    <property type="protein sequence ID" value="CAG0917839.1"/>
    <property type="molecule type" value="Genomic_DNA"/>
</dbReference>
<comment type="function">
    <text evidence="1 11">Catalyzes the methylthiolation of N6-threonylcarbamoyladenosine (t(6)A), leading to the formation of 2-methylthio-N6-threonylcarbamoyladenosine (ms(2)t(6)A) at position 37 in tRNAs that read codons beginning with adenine.</text>
</comment>
<dbReference type="Gene3D" id="3.80.30.20">
    <property type="entry name" value="tm_1862 like domain"/>
    <property type="match status" value="1"/>
</dbReference>
<dbReference type="SFLD" id="SFLDS00029">
    <property type="entry name" value="Radical_SAM"/>
    <property type="match status" value="1"/>
</dbReference>
<keyword evidence="3 11" id="KW-0004">4Fe-4S</keyword>
<keyword evidence="11" id="KW-0256">Endoplasmic reticulum</keyword>
<keyword evidence="4 11" id="KW-0808">Transferase</keyword>
<feature type="domain" description="Radical SAM core" evidence="14">
    <location>
        <begin position="187"/>
        <end position="418"/>
    </location>
</feature>
<dbReference type="GO" id="GO:0051539">
    <property type="term" value="F:4 iron, 4 sulfur cluster binding"/>
    <property type="evidence" value="ECO:0007669"/>
    <property type="project" value="UniProtKB-UniRule"/>
</dbReference>
<dbReference type="SUPFAM" id="SSF102114">
    <property type="entry name" value="Radical SAM enzymes"/>
    <property type="match status" value="1"/>
</dbReference>
<feature type="domain" description="TRAM" evidence="12">
    <location>
        <begin position="418"/>
        <end position="480"/>
    </location>
</feature>
<comment type="subcellular location">
    <subcellularLocation>
        <location evidence="11">Endoplasmic reticulum membrane</location>
        <topology evidence="11">Single-pass membrane protein</topology>
    </subcellularLocation>
</comment>
<name>A0A7R9GEA4_9CRUS</name>
<keyword evidence="16" id="KW-1185">Reference proteome</keyword>
<accession>A0A7R9GEA4</accession>
<evidence type="ECO:0000256" key="8">
    <source>
        <dbReference type="ARBA" id="ARBA00023004"/>
    </source>
</evidence>
<dbReference type="PROSITE" id="PS01278">
    <property type="entry name" value="MTTASE_RADICAL"/>
    <property type="match status" value="1"/>
</dbReference>
<dbReference type="NCBIfam" id="TIGR00089">
    <property type="entry name" value="MiaB/RimO family radical SAM methylthiotransferase"/>
    <property type="match status" value="1"/>
</dbReference>
<dbReference type="EMBL" id="OA883013">
    <property type="protein sequence ID" value="CAD7277687.1"/>
    <property type="molecule type" value="Genomic_DNA"/>
</dbReference>
<evidence type="ECO:0000256" key="7">
    <source>
        <dbReference type="ARBA" id="ARBA00022723"/>
    </source>
</evidence>
<dbReference type="InterPro" id="IPR002792">
    <property type="entry name" value="TRAM_dom"/>
</dbReference>
<feature type="transmembrane region" description="Helical" evidence="11">
    <location>
        <begin position="507"/>
        <end position="526"/>
    </location>
</feature>
<feature type="domain" description="MTTase N-terminal" evidence="13">
    <location>
        <begin position="51"/>
        <end position="159"/>
    </location>
</feature>
<keyword evidence="9 11" id="KW-0411">Iron-sulfur</keyword>
<dbReference type="CDD" id="cd01335">
    <property type="entry name" value="Radical_SAM"/>
    <property type="match status" value="1"/>
</dbReference>
<dbReference type="Pfam" id="PF04055">
    <property type="entry name" value="Radical_SAM"/>
    <property type="match status" value="1"/>
</dbReference>
<dbReference type="SMART" id="SM00729">
    <property type="entry name" value="Elp3"/>
    <property type="match status" value="1"/>
</dbReference>
<evidence type="ECO:0000256" key="6">
    <source>
        <dbReference type="ARBA" id="ARBA00022694"/>
    </source>
</evidence>
<comment type="catalytic activity">
    <reaction evidence="10 11">
        <text>N(6)-L-threonylcarbamoyladenosine(37) in tRNA + (sulfur carrier)-SH + AH2 + 2 S-adenosyl-L-methionine = 2-methylsulfanyl-N(6)-L-threonylcarbamoyladenosine(37) in tRNA + (sulfur carrier)-H + 5'-deoxyadenosine + L-methionine + A + S-adenosyl-L-homocysteine + 2 H(+)</text>
        <dbReference type="Rhea" id="RHEA:37075"/>
        <dbReference type="Rhea" id="RHEA-COMP:10163"/>
        <dbReference type="Rhea" id="RHEA-COMP:11092"/>
        <dbReference type="Rhea" id="RHEA-COMP:14737"/>
        <dbReference type="Rhea" id="RHEA-COMP:14739"/>
        <dbReference type="ChEBI" id="CHEBI:13193"/>
        <dbReference type="ChEBI" id="CHEBI:15378"/>
        <dbReference type="ChEBI" id="CHEBI:17319"/>
        <dbReference type="ChEBI" id="CHEBI:17499"/>
        <dbReference type="ChEBI" id="CHEBI:29917"/>
        <dbReference type="ChEBI" id="CHEBI:57844"/>
        <dbReference type="ChEBI" id="CHEBI:57856"/>
        <dbReference type="ChEBI" id="CHEBI:59789"/>
        <dbReference type="ChEBI" id="CHEBI:64428"/>
        <dbReference type="ChEBI" id="CHEBI:74418"/>
        <dbReference type="ChEBI" id="CHEBI:74420"/>
        <dbReference type="EC" id="2.8.4.5"/>
    </reaction>
</comment>
<dbReference type="OrthoDB" id="1730074at2759"/>
<protein>
    <recommendedName>
        <fullName evidence="11">tRNA-t(6)A37 methylthiotransferase</fullName>
        <ecNumber evidence="11">2.8.4.5</ecNumber>
    </recommendedName>
</protein>
<dbReference type="InterPro" id="IPR023404">
    <property type="entry name" value="rSAM_horseshoe"/>
</dbReference>
<dbReference type="PROSITE" id="PS50926">
    <property type="entry name" value="TRAM"/>
    <property type="match status" value="1"/>
</dbReference>
<dbReference type="InterPro" id="IPR038135">
    <property type="entry name" value="Methylthiotransferase_N_sf"/>
</dbReference>
<dbReference type="GO" id="GO:0005789">
    <property type="term" value="C:endoplasmic reticulum membrane"/>
    <property type="evidence" value="ECO:0007669"/>
    <property type="project" value="UniProtKB-SubCell"/>
</dbReference>
<evidence type="ECO:0000256" key="11">
    <source>
        <dbReference type="RuleBase" id="RU368081"/>
    </source>
</evidence>
<dbReference type="GO" id="GO:0046872">
    <property type="term" value="F:metal ion binding"/>
    <property type="evidence" value="ECO:0007669"/>
    <property type="project" value="UniProtKB-UniRule"/>
</dbReference>
<evidence type="ECO:0000313" key="16">
    <source>
        <dbReference type="Proteomes" id="UP000678499"/>
    </source>
</evidence>
<evidence type="ECO:0000313" key="15">
    <source>
        <dbReference type="EMBL" id="CAD7277687.1"/>
    </source>
</evidence>
<comment type="cofactor">
    <cofactor evidence="11">
        <name>[4Fe-4S] cluster</name>
        <dbReference type="ChEBI" id="CHEBI:49883"/>
    </cofactor>
    <text evidence="11">Binds 1 or 2 [4Fe-4S] cluster. One cluster is coordinated with 3 cysteines and an exchangeable S-adenosyl-L-methionine.</text>
</comment>
<evidence type="ECO:0000256" key="2">
    <source>
        <dbReference type="ARBA" id="ARBA00008616"/>
    </source>
</evidence>
<dbReference type="PROSITE" id="PS51918">
    <property type="entry name" value="RADICAL_SAM"/>
    <property type="match status" value="1"/>
</dbReference>
<evidence type="ECO:0000256" key="10">
    <source>
        <dbReference type="ARBA" id="ARBA00051661"/>
    </source>
</evidence>
<dbReference type="Pfam" id="PF00919">
    <property type="entry name" value="UPF0004"/>
    <property type="match status" value="1"/>
</dbReference>
<dbReference type="GO" id="GO:0035598">
    <property type="term" value="F:tRNA (N(6)-L-threonylcarbamoyladenosine(37)-C(2))-methylthiotransferase activity"/>
    <property type="evidence" value="ECO:0007669"/>
    <property type="project" value="UniProtKB-UniRule"/>
</dbReference>
<sequence>MFEDIEDLIAAENGNDAQSGRGSVAVYRRKRKSVVPEQYDRSNSCNIPGLGSVYIKTWGCTHNVSDGEYMAGLLSSYGFSLAQKGDGADLWLLNSCTVKNPAEDHLKNEIRHAQDMGIPVVVAGCVSQGAPKSEYLKGLSILGVQQIDRVVEVVEETLKGNSVRLLAPKKEKGKRVAGPSLVLPKIRKNQLVEIISINSGCLNHCTYCKTKHARGNLVSYPVEEIVARVDQAIAEGVKEIWLTSEDTGAYGRDLFSSLPELLDAVVEHIPEGAMLRLGMTNPPYILDYLEEIGKILNHPRVYAFLHVPVQSGSDAVLKEMKREYCRADFERVVDFLREKVSGISIATDIICGFPTETEQDFEESFELCKRYKFPSLFINQFYPRPGTPAARMKRIPTHIVKQRSKALSDLFANYNPHEGRGGKKYRVLVTDLAHDKHHLVGHNKFYEQILLPPEDGLMGSTVDVEVVSTGKHFMMGKVLGKFEQNGVRGEVSGQSADLNFLSVVKQFSGTLVFFALFVAIGAFMLLHSSNLGWRDAL</sequence>
<dbReference type="Proteomes" id="UP000678499">
    <property type="component" value="Unassembled WGS sequence"/>
</dbReference>
<gene>
    <name evidence="15" type="ORF">NMOB1V02_LOCUS5415</name>
</gene>
<reference evidence="15" key="1">
    <citation type="submission" date="2020-11" db="EMBL/GenBank/DDBJ databases">
        <authorList>
            <person name="Tran Van P."/>
        </authorList>
    </citation>
    <scope>NUCLEOTIDE SEQUENCE</scope>
</reference>